<sequence>MNKIIKRNFEIHEYSGKDNFIKGLLYDYWDFTNFEEREYRYTQKELSDKYNIYYQDLIASLMLSQGHITINVLMGCQQCRQDVKIHKRIQLERLQTSRNQIGHQLFCSKCFMRDTEREIDDAIEAVNNIVSVGRIEDKSTGRDELLYIEKLLLLVLLSDEDTNPEDIKEHVWSNFTQVEINRSHNILNGLIDKGYIVAHCYDDRIRSLVSKLNHITENNRLYISPDQENRIQYTISNINRAYINLPAEFRTFKEFENYLYNEVVTSSLSVSDLKQIVSYVIKKRQSEIISIFKKTCRDKKIQYKDDNALHMVLSSMVEKFNLQECNNIIEYRSKHVIHRMYVAKIKGLQHFQHYFRSDLMRYFDLLDSRSDIKRYEKPLDIDWVLSQTESFVSVNIFRDNVFWSKLTTSEIIAKWVAALGVQPRVRA</sequence>
<protein>
    <submittedName>
        <fullName evidence="1">Uncharacterized protein</fullName>
    </submittedName>
</protein>
<proteinExistence type="predicted"/>
<dbReference type="Proteomes" id="UP001175344">
    <property type="component" value="Unassembled WGS sequence"/>
</dbReference>
<gene>
    <name evidence="1" type="ORF">QAA55_022830</name>
    <name evidence="2" type="ORF">QAA55_024600</name>
</gene>
<dbReference type="EMBL" id="JARTQQ020000001">
    <property type="protein sequence ID" value="MEC5731215.1"/>
    <property type="molecule type" value="Genomic_DNA"/>
</dbReference>
<accession>A0ABU6L100</accession>
<organism evidence="1 3">
    <name type="scientific">Enterobacter asburiae</name>
    <dbReference type="NCBI Taxonomy" id="61645"/>
    <lineage>
        <taxon>Bacteria</taxon>
        <taxon>Pseudomonadati</taxon>
        <taxon>Pseudomonadota</taxon>
        <taxon>Gammaproteobacteria</taxon>
        <taxon>Enterobacterales</taxon>
        <taxon>Enterobacteriaceae</taxon>
        <taxon>Enterobacter</taxon>
        <taxon>Enterobacter cloacae complex</taxon>
    </lineage>
</organism>
<dbReference type="EMBL" id="JARTQQ020000002">
    <property type="protein sequence ID" value="MEC5731547.1"/>
    <property type="molecule type" value="Genomic_DNA"/>
</dbReference>
<evidence type="ECO:0000313" key="3">
    <source>
        <dbReference type="Proteomes" id="UP001175344"/>
    </source>
</evidence>
<name>A0ABU6L100_ENTAS</name>
<reference evidence="1" key="1">
    <citation type="journal article" date="2023" name="Nat. Commun.">
        <title>Genomic dissection of endemic carbapenem resistance reveals metallo-beta-lactamase dissemination through clonal, plasmid and integron transfer.</title>
        <authorList>
            <person name="Macesic N."/>
            <person name="Hawkey J."/>
            <person name="Vezina B."/>
            <person name="Wisniewski J.A."/>
            <person name="Cottingham H."/>
            <person name="Blakeway L.V."/>
            <person name="Harshegyi T."/>
            <person name="Pragastis K."/>
            <person name="Badoordeen G.Z."/>
            <person name="Dennison A."/>
            <person name="Spelman D.W."/>
            <person name="Jenney A.W.J."/>
            <person name="Peleg A.Y."/>
        </authorList>
    </citation>
    <scope>NUCLEOTIDE SEQUENCE</scope>
    <source>
        <strain evidence="1">CPO239</strain>
    </source>
</reference>
<comment type="caution">
    <text evidence="1">The sequence shown here is derived from an EMBL/GenBank/DDBJ whole genome shotgun (WGS) entry which is preliminary data.</text>
</comment>
<dbReference type="RefSeq" id="WP_284949254.1">
    <property type="nucleotide sequence ID" value="NZ_JARTQQ020000001.1"/>
</dbReference>
<reference evidence="1" key="2">
    <citation type="submission" date="2024-01" db="EMBL/GenBank/DDBJ databases">
        <authorList>
            <person name="Macesic N."/>
        </authorList>
    </citation>
    <scope>NUCLEOTIDE SEQUENCE</scope>
    <source>
        <strain evidence="1">CPO239</strain>
    </source>
</reference>
<evidence type="ECO:0000313" key="2">
    <source>
        <dbReference type="EMBL" id="MEC5731547.1"/>
    </source>
</evidence>
<evidence type="ECO:0000313" key="1">
    <source>
        <dbReference type="EMBL" id="MEC5731215.1"/>
    </source>
</evidence>
<keyword evidence="3" id="KW-1185">Reference proteome</keyword>